<name>A0AAW1VAQ1_9CUCU</name>
<feature type="region of interest" description="Disordered" evidence="1">
    <location>
        <begin position="40"/>
        <end position="88"/>
    </location>
</feature>
<organism evidence="2 3">
    <name type="scientific">Henosepilachna vigintioctopunctata</name>
    <dbReference type="NCBI Taxonomy" id="420089"/>
    <lineage>
        <taxon>Eukaryota</taxon>
        <taxon>Metazoa</taxon>
        <taxon>Ecdysozoa</taxon>
        <taxon>Arthropoda</taxon>
        <taxon>Hexapoda</taxon>
        <taxon>Insecta</taxon>
        <taxon>Pterygota</taxon>
        <taxon>Neoptera</taxon>
        <taxon>Endopterygota</taxon>
        <taxon>Coleoptera</taxon>
        <taxon>Polyphaga</taxon>
        <taxon>Cucujiformia</taxon>
        <taxon>Coccinelloidea</taxon>
        <taxon>Coccinellidae</taxon>
        <taxon>Epilachninae</taxon>
        <taxon>Epilachnini</taxon>
        <taxon>Henosepilachna</taxon>
    </lineage>
</organism>
<comment type="caution">
    <text evidence="2">The sequence shown here is derived from an EMBL/GenBank/DDBJ whole genome shotgun (WGS) entry which is preliminary data.</text>
</comment>
<evidence type="ECO:0000256" key="1">
    <source>
        <dbReference type="SAM" id="MobiDB-lite"/>
    </source>
</evidence>
<sequence length="88" mass="9623">MITRTGTPKKTTVDTDYVNTLNVNVDADDPDLTNLRDLLQDHSNCSSPADSTCSNRSGSSTGRKRERSKNKKSRKDRSSPCSSTSSLD</sequence>
<feature type="compositionally biased region" description="Polar residues" evidence="1">
    <location>
        <begin position="41"/>
        <end position="61"/>
    </location>
</feature>
<proteinExistence type="predicted"/>
<dbReference type="EMBL" id="JARQZJ010000133">
    <property type="protein sequence ID" value="KAK9892268.1"/>
    <property type="molecule type" value="Genomic_DNA"/>
</dbReference>
<evidence type="ECO:0000313" key="2">
    <source>
        <dbReference type="EMBL" id="KAK9892268.1"/>
    </source>
</evidence>
<gene>
    <name evidence="2" type="ORF">WA026_019069</name>
</gene>
<accession>A0AAW1VAQ1</accession>
<protein>
    <submittedName>
        <fullName evidence="2">Uncharacterized protein</fullName>
    </submittedName>
</protein>
<evidence type="ECO:0000313" key="3">
    <source>
        <dbReference type="Proteomes" id="UP001431783"/>
    </source>
</evidence>
<dbReference type="Proteomes" id="UP001431783">
    <property type="component" value="Unassembled WGS sequence"/>
</dbReference>
<keyword evidence="3" id="KW-1185">Reference proteome</keyword>
<dbReference type="AlphaFoldDB" id="A0AAW1VAQ1"/>
<reference evidence="2 3" key="1">
    <citation type="submission" date="2023-03" db="EMBL/GenBank/DDBJ databases">
        <title>Genome insight into feeding habits of ladybird beetles.</title>
        <authorList>
            <person name="Li H.-S."/>
            <person name="Huang Y.-H."/>
            <person name="Pang H."/>
        </authorList>
    </citation>
    <scope>NUCLEOTIDE SEQUENCE [LARGE SCALE GENOMIC DNA]</scope>
    <source>
        <strain evidence="2">SYSU_2023b</strain>
        <tissue evidence="2">Whole body</tissue>
    </source>
</reference>
<feature type="compositionally biased region" description="Basic residues" evidence="1">
    <location>
        <begin position="62"/>
        <end position="75"/>
    </location>
</feature>